<dbReference type="EMBL" id="JACHLI010000001">
    <property type="protein sequence ID" value="MBB4861237.1"/>
    <property type="molecule type" value="Genomic_DNA"/>
</dbReference>
<feature type="region of interest" description="Disordered" evidence="1">
    <location>
        <begin position="113"/>
        <end position="132"/>
    </location>
</feature>
<dbReference type="RefSeq" id="WP_184585512.1">
    <property type="nucleotide sequence ID" value="NZ_JACHLI010000001.1"/>
</dbReference>
<reference evidence="2 3" key="1">
    <citation type="submission" date="2020-08" db="EMBL/GenBank/DDBJ databases">
        <title>Functional genomics of gut bacteria from endangered species of beetles.</title>
        <authorList>
            <person name="Carlos-Shanley C."/>
        </authorList>
    </citation>
    <scope>NUCLEOTIDE SEQUENCE [LARGE SCALE GENOMIC DNA]</scope>
    <source>
        <strain evidence="2 3">S00179</strain>
    </source>
</reference>
<gene>
    <name evidence="2" type="ORF">HNP46_000048</name>
</gene>
<proteinExistence type="predicted"/>
<evidence type="ECO:0000313" key="3">
    <source>
        <dbReference type="Proteomes" id="UP000566995"/>
    </source>
</evidence>
<protein>
    <submittedName>
        <fullName evidence="2">Uncharacterized protein</fullName>
    </submittedName>
</protein>
<dbReference type="Proteomes" id="UP000566995">
    <property type="component" value="Unassembled WGS sequence"/>
</dbReference>
<sequence length="132" mass="15085">MYPDLDLELKANPELEKVINPPEAQDEHTAFLRAQGYRGAKRLEDGTYAVLIQLFSTVAIGLHVTRSSLGLRFCFSSFVDGMAQWEQLTTSNAELEDFLTARPVDLKDREEIRKQENRRNEHLKSIGMGNFQ</sequence>
<name>A0A7W7KEA4_PSENT</name>
<evidence type="ECO:0000313" key="2">
    <source>
        <dbReference type="EMBL" id="MBB4861237.1"/>
    </source>
</evidence>
<comment type="caution">
    <text evidence="2">The sequence shown here is derived from an EMBL/GenBank/DDBJ whole genome shotgun (WGS) entry which is preliminary data.</text>
</comment>
<evidence type="ECO:0000256" key="1">
    <source>
        <dbReference type="SAM" id="MobiDB-lite"/>
    </source>
</evidence>
<accession>A0A7W7KEA4</accession>
<organism evidence="2 3">
    <name type="scientific">Pseudomonas nitroreducens</name>
    <dbReference type="NCBI Taxonomy" id="46680"/>
    <lineage>
        <taxon>Bacteria</taxon>
        <taxon>Pseudomonadati</taxon>
        <taxon>Pseudomonadota</taxon>
        <taxon>Gammaproteobacteria</taxon>
        <taxon>Pseudomonadales</taxon>
        <taxon>Pseudomonadaceae</taxon>
        <taxon>Pseudomonas</taxon>
    </lineage>
</organism>
<feature type="compositionally biased region" description="Basic and acidic residues" evidence="1">
    <location>
        <begin position="113"/>
        <end position="124"/>
    </location>
</feature>
<dbReference type="AlphaFoldDB" id="A0A7W7KEA4"/>